<comment type="caution">
    <text evidence="2">The sequence shown here is derived from an EMBL/GenBank/DDBJ whole genome shotgun (WGS) entry which is preliminary data.</text>
</comment>
<dbReference type="Pfam" id="PF12722">
    <property type="entry name" value="Hid1"/>
    <property type="match status" value="1"/>
</dbReference>
<evidence type="ECO:0000256" key="1">
    <source>
        <dbReference type="SAM" id="MobiDB-lite"/>
    </source>
</evidence>
<dbReference type="GO" id="GO:0000138">
    <property type="term" value="C:Golgi trans cisterna"/>
    <property type="evidence" value="ECO:0007669"/>
    <property type="project" value="TreeGrafter"/>
</dbReference>
<dbReference type="GO" id="GO:0016020">
    <property type="term" value="C:membrane"/>
    <property type="evidence" value="ECO:0007669"/>
    <property type="project" value="TreeGrafter"/>
</dbReference>
<accession>A0A2B4SU24</accession>
<dbReference type="Proteomes" id="UP000225706">
    <property type="component" value="Unassembled WGS sequence"/>
</dbReference>
<proteinExistence type="predicted"/>
<dbReference type="OrthoDB" id="432953at2759"/>
<dbReference type="PANTHER" id="PTHR21575:SF12">
    <property type="entry name" value="PROTEIN HID1"/>
    <property type="match status" value="1"/>
</dbReference>
<feature type="region of interest" description="Disordered" evidence="1">
    <location>
        <begin position="494"/>
        <end position="585"/>
    </location>
</feature>
<dbReference type="EMBL" id="LSMT01000030">
    <property type="protein sequence ID" value="PFX31895.1"/>
    <property type="molecule type" value="Genomic_DNA"/>
</dbReference>
<protein>
    <submittedName>
        <fullName evidence="2">Protein HID1</fullName>
    </submittedName>
</protein>
<dbReference type="PANTHER" id="PTHR21575">
    <property type="entry name" value="PROTEIN HID1"/>
    <property type="match status" value="1"/>
</dbReference>
<dbReference type="STRING" id="50429.A0A2B4SU24"/>
<name>A0A2B4SU24_STYPI</name>
<dbReference type="AlphaFoldDB" id="A0A2B4SU24"/>
<gene>
    <name evidence="2" type="primary">HID1</name>
    <name evidence="2" type="ORF">AWC38_SpisGene3282</name>
</gene>
<evidence type="ECO:0000313" key="3">
    <source>
        <dbReference type="Proteomes" id="UP000225706"/>
    </source>
</evidence>
<reference evidence="3" key="1">
    <citation type="journal article" date="2017" name="bioRxiv">
        <title>Comparative analysis of the genomes of Stylophora pistillata and Acropora digitifera provides evidence for extensive differences between species of corals.</title>
        <authorList>
            <person name="Voolstra C.R."/>
            <person name="Li Y."/>
            <person name="Liew Y.J."/>
            <person name="Baumgarten S."/>
            <person name="Zoccola D."/>
            <person name="Flot J.-F."/>
            <person name="Tambutte S."/>
            <person name="Allemand D."/>
            <person name="Aranda M."/>
        </authorList>
    </citation>
    <scope>NUCLEOTIDE SEQUENCE [LARGE SCALE GENOMIC DNA]</scope>
</reference>
<organism evidence="2 3">
    <name type="scientific">Stylophora pistillata</name>
    <name type="common">Smooth cauliflower coral</name>
    <dbReference type="NCBI Taxonomy" id="50429"/>
    <lineage>
        <taxon>Eukaryota</taxon>
        <taxon>Metazoa</taxon>
        <taxon>Cnidaria</taxon>
        <taxon>Anthozoa</taxon>
        <taxon>Hexacorallia</taxon>
        <taxon>Scleractinia</taxon>
        <taxon>Astrocoeniina</taxon>
        <taxon>Pocilloporidae</taxon>
        <taxon>Stylophora</taxon>
    </lineage>
</organism>
<dbReference type="InterPro" id="IPR026705">
    <property type="entry name" value="Hid-1/Ecm30"/>
</dbReference>
<dbReference type="GO" id="GO:0005797">
    <property type="term" value="C:Golgi medial cisterna"/>
    <property type="evidence" value="ECO:0007669"/>
    <property type="project" value="TreeGrafter"/>
</dbReference>
<evidence type="ECO:0000313" key="2">
    <source>
        <dbReference type="EMBL" id="PFX31895.1"/>
    </source>
</evidence>
<sequence length="705" mass="79289">MGGTDSKLNFRKAVVQLTTKKTAVEATDDTFWDQFWSESSATISDVFTLIPASEIRALRDENPSNLATLCYKCVEKLHNATLTGCSNPSEQLSILNCVRLLTRFVPYIFEDPDWRGFFWSTVPGQEEESFHGGEETAEARSPLAQTLLSAVADLCFCPEFTVHPPKKTGPDQPEDLSSIDSCEYIWEAGVGFASSPPGNPQFDCSRTELLKLLLTCFSEAMYLPPTAENHSRPNKWLSFFSSAGNRHALPIFTSLLNLVCSYDPLGYGVPYNHLMFADYREPLVEVAAQLLVVLLDHDSMQPTPTTMNGTDAEHSFEEPPVDNLFCNYLSRIHREEDFYFILHGVANLLNNPLIQTYLPNSCKKVSFHQELLVLFWKMCDQNKKFLFYVLKSSDVLDILVPILFHLNDARSDQCVRLNKPYSVRVPMDIPVFTGTHADFLVIVFHKIITNGHQRLQPLFDCLLTIIVNGNSHLVYAIIRKRNIFHQLANLPTDPATVQKPRRRLASQGSDKDAQASGSEGEEKRPGTSTSAAESLPEMSADMSVKEVRNPASESETSDVEARSPGEATPPSTPGTSRIERKAIGRSASVTSSGSFVATPEWVQSWKQKLPLQTIMRMLQVLVPQVEKICIDKGLTDESEIIKFLQHGTLVGLLPVPHPILIRKYQANSGTQMWFRTYMWGIIYLRNIDPPIWYDTDVKLFEIQRV</sequence>
<keyword evidence="3" id="KW-1185">Reference proteome</keyword>